<dbReference type="Proteomes" id="UP000294498">
    <property type="component" value="Unassembled WGS sequence"/>
</dbReference>
<accession>A0A4R8DUT5</accession>
<sequence>MTLEETTRLVEQFENATLPKEQWTHTAHFVMALWYCMHHPLPEAVRKIREGIKKYNVSVGGQNTDTSGYHETITLFYTTAIARYLVTNGITSLTDRQILVFLQQPFVTKDFALQFYSKERLMSKEARYRWILPDLSDAGY</sequence>
<protein>
    <submittedName>
        <fullName evidence="1">Uncharacterized protein</fullName>
    </submittedName>
</protein>
<evidence type="ECO:0000313" key="1">
    <source>
        <dbReference type="EMBL" id="TDX02144.1"/>
    </source>
</evidence>
<dbReference type="AlphaFoldDB" id="A0A4R8DUT5"/>
<dbReference type="EMBL" id="SODV01000001">
    <property type="protein sequence ID" value="TDX02144.1"/>
    <property type="molecule type" value="Genomic_DNA"/>
</dbReference>
<dbReference type="OrthoDB" id="117988at2"/>
<dbReference type="RefSeq" id="WP_133994767.1">
    <property type="nucleotide sequence ID" value="NZ_SODV01000001.1"/>
</dbReference>
<proteinExistence type="predicted"/>
<organism evidence="1 2">
    <name type="scientific">Dinghuibacter silviterrae</name>
    <dbReference type="NCBI Taxonomy" id="1539049"/>
    <lineage>
        <taxon>Bacteria</taxon>
        <taxon>Pseudomonadati</taxon>
        <taxon>Bacteroidota</taxon>
        <taxon>Chitinophagia</taxon>
        <taxon>Chitinophagales</taxon>
        <taxon>Chitinophagaceae</taxon>
        <taxon>Dinghuibacter</taxon>
    </lineage>
</organism>
<keyword evidence="2" id="KW-1185">Reference proteome</keyword>
<comment type="caution">
    <text evidence="1">The sequence shown here is derived from an EMBL/GenBank/DDBJ whole genome shotgun (WGS) entry which is preliminary data.</text>
</comment>
<gene>
    <name evidence="1" type="ORF">EDB95_3194</name>
</gene>
<evidence type="ECO:0000313" key="2">
    <source>
        <dbReference type="Proteomes" id="UP000294498"/>
    </source>
</evidence>
<name>A0A4R8DUT5_9BACT</name>
<reference evidence="1 2" key="1">
    <citation type="submission" date="2019-03" db="EMBL/GenBank/DDBJ databases">
        <title>Genomic Encyclopedia of Type Strains, Phase IV (KMG-IV): sequencing the most valuable type-strain genomes for metagenomic binning, comparative biology and taxonomic classification.</title>
        <authorList>
            <person name="Goeker M."/>
        </authorList>
    </citation>
    <scope>NUCLEOTIDE SEQUENCE [LARGE SCALE GENOMIC DNA]</scope>
    <source>
        <strain evidence="1 2">DSM 100059</strain>
    </source>
</reference>